<feature type="domain" description="N-acetylmuramoyl-L-alanine amidase" evidence="6">
    <location>
        <begin position="66"/>
        <end position="197"/>
    </location>
</feature>
<proteinExistence type="predicted"/>
<evidence type="ECO:0000256" key="3">
    <source>
        <dbReference type="ARBA" id="ARBA00022801"/>
    </source>
</evidence>
<evidence type="ECO:0000256" key="2">
    <source>
        <dbReference type="ARBA" id="ARBA00011901"/>
    </source>
</evidence>
<name>A0A3B7MVL9_9BACT</name>
<dbReference type="EC" id="3.5.1.28" evidence="2"/>
<evidence type="ECO:0000313" key="7">
    <source>
        <dbReference type="EMBL" id="AXY77066.1"/>
    </source>
</evidence>
<dbReference type="PANTHER" id="PTHR30417">
    <property type="entry name" value="N-ACETYLMURAMOYL-L-ALANINE AMIDASE AMID"/>
    <property type="match status" value="1"/>
</dbReference>
<evidence type="ECO:0000256" key="5">
    <source>
        <dbReference type="SAM" id="SignalP"/>
    </source>
</evidence>
<dbReference type="SMART" id="SM00644">
    <property type="entry name" value="Ami_2"/>
    <property type="match status" value="1"/>
</dbReference>
<organism evidence="7 8">
    <name type="scientific">Paraflavitalea soli</name>
    <dbReference type="NCBI Taxonomy" id="2315862"/>
    <lineage>
        <taxon>Bacteria</taxon>
        <taxon>Pseudomonadati</taxon>
        <taxon>Bacteroidota</taxon>
        <taxon>Chitinophagia</taxon>
        <taxon>Chitinophagales</taxon>
        <taxon>Chitinophagaceae</taxon>
        <taxon>Paraflavitalea</taxon>
    </lineage>
</organism>
<dbReference type="Proteomes" id="UP000263900">
    <property type="component" value="Chromosome"/>
</dbReference>
<feature type="chain" id="PRO_5017599369" description="N-acetylmuramoyl-L-alanine amidase" evidence="5">
    <location>
        <begin position="31"/>
        <end position="278"/>
    </location>
</feature>
<evidence type="ECO:0000256" key="4">
    <source>
        <dbReference type="ARBA" id="ARBA00023316"/>
    </source>
</evidence>
<dbReference type="GO" id="GO:0009253">
    <property type="term" value="P:peptidoglycan catabolic process"/>
    <property type="evidence" value="ECO:0007669"/>
    <property type="project" value="InterPro"/>
</dbReference>
<dbReference type="PANTHER" id="PTHR30417:SF1">
    <property type="entry name" value="N-ACETYLMURAMOYL-L-ALANINE AMIDASE AMID"/>
    <property type="match status" value="1"/>
</dbReference>
<dbReference type="GO" id="GO:0071555">
    <property type="term" value="P:cell wall organization"/>
    <property type="evidence" value="ECO:0007669"/>
    <property type="project" value="UniProtKB-KW"/>
</dbReference>
<dbReference type="GO" id="GO:0009254">
    <property type="term" value="P:peptidoglycan turnover"/>
    <property type="evidence" value="ECO:0007669"/>
    <property type="project" value="TreeGrafter"/>
</dbReference>
<protein>
    <recommendedName>
        <fullName evidence="2">N-acetylmuramoyl-L-alanine amidase</fullName>
        <ecNumber evidence="2">3.5.1.28</ecNumber>
    </recommendedName>
</protein>
<keyword evidence="3" id="KW-0378">Hydrolase</keyword>
<keyword evidence="4" id="KW-0961">Cell wall biogenesis/degradation</keyword>
<dbReference type="AlphaFoldDB" id="A0A3B7MVL9"/>
<keyword evidence="5" id="KW-0732">Signal</keyword>
<accession>A0A3B7MVL9</accession>
<evidence type="ECO:0000256" key="1">
    <source>
        <dbReference type="ARBA" id="ARBA00001561"/>
    </source>
</evidence>
<dbReference type="InterPro" id="IPR036505">
    <property type="entry name" value="Amidase/PGRP_sf"/>
</dbReference>
<feature type="signal peptide" evidence="5">
    <location>
        <begin position="1"/>
        <end position="30"/>
    </location>
</feature>
<keyword evidence="8" id="KW-1185">Reference proteome</keyword>
<dbReference type="InterPro" id="IPR051206">
    <property type="entry name" value="NAMLAA_amidase_2"/>
</dbReference>
<dbReference type="KEGG" id="pseg:D3H65_25120"/>
<dbReference type="OrthoDB" id="9794842at2"/>
<gene>
    <name evidence="7" type="ORF">D3H65_25120</name>
</gene>
<sequence length="278" mass="31323">MQAIARLLPIVAICLSIMAAINSCAPNPYARTNKVYKKQSKALSKSLQPLPLPMTMDSILTPAYAVGTVNFNLRQPNFVIIHHTAQNSCEQTLRTFTVKHSKVSAHYVICEDGTIHHMLNDYLRAWQAGISKWGNNTDINSSSIGIELDNNGHELFPEAQIVSLLKLLDTLKSKYEIPASNFIGHSDIAPKRKVDPNVFFPWQRLAQRGFGQWYDDTTNVTLPPSFDHLLALRLVGYDLADTTAAIRAFRRHFLQDTLGRTLTAPDDKVLYQLMKKYQ</sequence>
<dbReference type="Pfam" id="PF01510">
    <property type="entry name" value="Amidase_2"/>
    <property type="match status" value="1"/>
</dbReference>
<evidence type="ECO:0000313" key="8">
    <source>
        <dbReference type="Proteomes" id="UP000263900"/>
    </source>
</evidence>
<dbReference type="CDD" id="cd06583">
    <property type="entry name" value="PGRP"/>
    <property type="match status" value="1"/>
</dbReference>
<dbReference type="RefSeq" id="WP_119052942.1">
    <property type="nucleotide sequence ID" value="NZ_CP032157.1"/>
</dbReference>
<reference evidence="7 8" key="1">
    <citation type="submission" date="2018-09" db="EMBL/GenBank/DDBJ databases">
        <title>Genome sequencing of strain 6GH32-13.</title>
        <authorList>
            <person name="Weon H.-Y."/>
            <person name="Heo J."/>
            <person name="Kwon S.-W."/>
        </authorList>
    </citation>
    <scope>NUCLEOTIDE SEQUENCE [LARGE SCALE GENOMIC DNA]</scope>
    <source>
        <strain evidence="7 8">5GH32-13</strain>
    </source>
</reference>
<dbReference type="GO" id="GO:0019867">
    <property type="term" value="C:outer membrane"/>
    <property type="evidence" value="ECO:0007669"/>
    <property type="project" value="TreeGrafter"/>
</dbReference>
<dbReference type="SUPFAM" id="SSF55846">
    <property type="entry name" value="N-acetylmuramoyl-L-alanine amidase-like"/>
    <property type="match status" value="1"/>
</dbReference>
<comment type="catalytic activity">
    <reaction evidence="1">
        <text>Hydrolyzes the link between N-acetylmuramoyl residues and L-amino acid residues in certain cell-wall glycopeptides.</text>
        <dbReference type="EC" id="3.5.1.28"/>
    </reaction>
</comment>
<dbReference type="EMBL" id="CP032157">
    <property type="protein sequence ID" value="AXY77066.1"/>
    <property type="molecule type" value="Genomic_DNA"/>
</dbReference>
<dbReference type="GO" id="GO:0008745">
    <property type="term" value="F:N-acetylmuramoyl-L-alanine amidase activity"/>
    <property type="evidence" value="ECO:0007669"/>
    <property type="project" value="UniProtKB-EC"/>
</dbReference>
<dbReference type="Gene3D" id="3.40.80.10">
    <property type="entry name" value="Peptidoglycan recognition protein-like"/>
    <property type="match status" value="1"/>
</dbReference>
<dbReference type="InterPro" id="IPR002502">
    <property type="entry name" value="Amidase_domain"/>
</dbReference>
<evidence type="ECO:0000259" key="6">
    <source>
        <dbReference type="SMART" id="SM00644"/>
    </source>
</evidence>